<proteinExistence type="inferred from homology"/>
<name>A0A1G7IMV5_9SPHN</name>
<feature type="binding site" evidence="6">
    <location>
        <position position="44"/>
    </location>
    <ligand>
        <name>Zn(2+)</name>
        <dbReference type="ChEBI" id="CHEBI:29105"/>
    </ligand>
</feature>
<protein>
    <recommendedName>
        <fullName evidence="7">Carbonic anhydrase</fullName>
        <ecNumber evidence="7">4.2.1.1</ecNumber>
    </recommendedName>
    <alternativeName>
        <fullName evidence="7">Carbonate dehydratase</fullName>
    </alternativeName>
</protein>
<feature type="binding site" evidence="6">
    <location>
        <position position="101"/>
    </location>
    <ligand>
        <name>Zn(2+)</name>
        <dbReference type="ChEBI" id="CHEBI:29105"/>
    </ligand>
</feature>
<dbReference type="EMBL" id="FNBI01000002">
    <property type="protein sequence ID" value="SDF13864.1"/>
    <property type="molecule type" value="Genomic_DNA"/>
</dbReference>
<dbReference type="AlphaFoldDB" id="A0A1G7IMV5"/>
<dbReference type="InterPro" id="IPR036874">
    <property type="entry name" value="Carbonic_anhydrase_sf"/>
</dbReference>
<dbReference type="RefSeq" id="WP_149681708.1">
    <property type="nucleotide sequence ID" value="NZ_FNBI01000002.1"/>
</dbReference>
<dbReference type="InterPro" id="IPR015892">
    <property type="entry name" value="Carbonic_anhydrase_CS"/>
</dbReference>
<dbReference type="PROSITE" id="PS00704">
    <property type="entry name" value="PROK_CO2_ANHYDRASE_1"/>
    <property type="match status" value="1"/>
</dbReference>
<dbReference type="PANTHER" id="PTHR11002">
    <property type="entry name" value="CARBONIC ANHYDRASE"/>
    <property type="match status" value="1"/>
</dbReference>
<evidence type="ECO:0000313" key="11">
    <source>
        <dbReference type="Proteomes" id="UP000436801"/>
    </source>
</evidence>
<comment type="cofactor">
    <cofactor evidence="6">
        <name>Zn(2+)</name>
        <dbReference type="ChEBI" id="CHEBI:29105"/>
    </cofactor>
    <text evidence="6">Binds 1 zinc ion per subunit.</text>
</comment>
<evidence type="ECO:0000313" key="8">
    <source>
        <dbReference type="EMBL" id="MWC44199.1"/>
    </source>
</evidence>
<dbReference type="OrthoDB" id="9797527at2"/>
<feature type="binding site" evidence="6">
    <location>
        <position position="98"/>
    </location>
    <ligand>
        <name>Zn(2+)</name>
        <dbReference type="ChEBI" id="CHEBI:29105"/>
    </ligand>
</feature>
<keyword evidence="10" id="KW-1185">Reference proteome</keyword>
<keyword evidence="4 7" id="KW-0456">Lyase</keyword>
<keyword evidence="3 6" id="KW-0862">Zinc</keyword>
<accession>A0A1G7IMV5</accession>
<comment type="catalytic activity">
    <reaction evidence="5 7">
        <text>hydrogencarbonate + H(+) = CO2 + H2O</text>
        <dbReference type="Rhea" id="RHEA:10748"/>
        <dbReference type="ChEBI" id="CHEBI:15377"/>
        <dbReference type="ChEBI" id="CHEBI:15378"/>
        <dbReference type="ChEBI" id="CHEBI:16526"/>
        <dbReference type="ChEBI" id="CHEBI:17544"/>
        <dbReference type="EC" id="4.2.1.1"/>
    </reaction>
</comment>
<dbReference type="InterPro" id="IPR001765">
    <property type="entry name" value="Carbonic_anhydrase"/>
</dbReference>
<dbReference type="CDD" id="cd00883">
    <property type="entry name" value="beta_CA_cladeA"/>
    <property type="match status" value="1"/>
</dbReference>
<evidence type="ECO:0000256" key="7">
    <source>
        <dbReference type="RuleBase" id="RU003956"/>
    </source>
</evidence>
<evidence type="ECO:0000256" key="2">
    <source>
        <dbReference type="ARBA" id="ARBA00022723"/>
    </source>
</evidence>
<sequence>MREYKQLLLANKAWATELIEEKADFFERQTAGQKPDFLWIGCSDSRVTPERMTMTPPGGMFLHRNIANLVHDDDLNLLSVVQYAVDVLKVRHVILCGHHGCGGVQAALLGGTSGPVDTWLGNARDVLHRHRAEIDAEPTEDGKVNRLVELNVRDQLMHLARIDIIQNAFREGRELWLHGWVYDMRDGHIKTLMEIDASTELSAVGNPDKVLV</sequence>
<dbReference type="SUPFAM" id="SSF53056">
    <property type="entry name" value="beta-carbonic anhydrase, cab"/>
    <property type="match status" value="1"/>
</dbReference>
<dbReference type="PANTHER" id="PTHR11002:SF76">
    <property type="entry name" value="CARBONIC ANHYDRASE"/>
    <property type="match status" value="1"/>
</dbReference>
<dbReference type="PROSITE" id="PS00705">
    <property type="entry name" value="PROK_CO2_ANHYDRASE_2"/>
    <property type="match status" value="1"/>
</dbReference>
<comment type="function">
    <text evidence="7">Reversible hydration of carbon dioxide.</text>
</comment>
<dbReference type="Pfam" id="PF00484">
    <property type="entry name" value="Pro_CA"/>
    <property type="match status" value="1"/>
</dbReference>
<dbReference type="EMBL" id="WSUT01000005">
    <property type="protein sequence ID" value="MWC44199.1"/>
    <property type="molecule type" value="Genomic_DNA"/>
</dbReference>
<dbReference type="GO" id="GO:0008270">
    <property type="term" value="F:zinc ion binding"/>
    <property type="evidence" value="ECO:0007669"/>
    <property type="project" value="UniProtKB-UniRule"/>
</dbReference>
<evidence type="ECO:0000256" key="1">
    <source>
        <dbReference type="ARBA" id="ARBA00006217"/>
    </source>
</evidence>
<dbReference type="FunFam" id="3.40.1050.10:FF:000001">
    <property type="entry name" value="Carbonic anhydrase"/>
    <property type="match status" value="1"/>
</dbReference>
<dbReference type="Proteomes" id="UP000323502">
    <property type="component" value="Unassembled WGS sequence"/>
</dbReference>
<comment type="similarity">
    <text evidence="1 7">Belongs to the beta-class carbonic anhydrase family.</text>
</comment>
<organism evidence="9 10">
    <name type="scientific">Sphingomonas carotinifaciens</name>
    <dbReference type="NCBI Taxonomy" id="1166323"/>
    <lineage>
        <taxon>Bacteria</taxon>
        <taxon>Pseudomonadati</taxon>
        <taxon>Pseudomonadota</taxon>
        <taxon>Alphaproteobacteria</taxon>
        <taxon>Sphingomonadales</taxon>
        <taxon>Sphingomonadaceae</taxon>
        <taxon>Sphingomonas</taxon>
    </lineage>
</organism>
<evidence type="ECO:0000313" key="9">
    <source>
        <dbReference type="EMBL" id="SDF13864.1"/>
    </source>
</evidence>
<keyword evidence="2 6" id="KW-0479">Metal-binding</keyword>
<evidence type="ECO:0000256" key="3">
    <source>
        <dbReference type="ARBA" id="ARBA00022833"/>
    </source>
</evidence>
<dbReference type="Proteomes" id="UP000436801">
    <property type="component" value="Unassembled WGS sequence"/>
</dbReference>
<evidence type="ECO:0000256" key="5">
    <source>
        <dbReference type="ARBA" id="ARBA00048348"/>
    </source>
</evidence>
<feature type="binding site" evidence="6">
    <location>
        <position position="42"/>
    </location>
    <ligand>
        <name>Zn(2+)</name>
        <dbReference type="ChEBI" id="CHEBI:29105"/>
    </ligand>
</feature>
<dbReference type="GO" id="GO:0015976">
    <property type="term" value="P:carbon utilization"/>
    <property type="evidence" value="ECO:0007669"/>
    <property type="project" value="InterPro"/>
</dbReference>
<dbReference type="EC" id="4.2.1.1" evidence="7"/>
<reference evidence="9 10" key="1">
    <citation type="submission" date="2016-10" db="EMBL/GenBank/DDBJ databases">
        <authorList>
            <person name="Varghese N."/>
            <person name="Submissions S."/>
        </authorList>
    </citation>
    <scope>NUCLEOTIDE SEQUENCE [LARGE SCALE GENOMIC DNA]</scope>
    <source>
        <strain evidence="9 10">S7-754</strain>
    </source>
</reference>
<gene>
    <name evidence="8" type="ORF">GQR91_11135</name>
    <name evidence="9" type="ORF">SAMN05216557_102306</name>
</gene>
<evidence type="ECO:0000256" key="6">
    <source>
        <dbReference type="PIRSR" id="PIRSR601765-1"/>
    </source>
</evidence>
<evidence type="ECO:0000256" key="4">
    <source>
        <dbReference type="ARBA" id="ARBA00023239"/>
    </source>
</evidence>
<reference evidence="8 11" key="2">
    <citation type="submission" date="2019-12" db="EMBL/GenBank/DDBJ databases">
        <authorList>
            <person name="Zheng J."/>
        </authorList>
    </citation>
    <scope>NUCLEOTIDE SEQUENCE [LARGE SCALE GENOMIC DNA]</scope>
    <source>
        <strain evidence="8 11">DSM 27347</strain>
    </source>
</reference>
<dbReference type="SMART" id="SM00947">
    <property type="entry name" value="Pro_CA"/>
    <property type="match status" value="1"/>
</dbReference>
<dbReference type="Gene3D" id="3.40.1050.10">
    <property type="entry name" value="Carbonic anhydrase"/>
    <property type="match status" value="1"/>
</dbReference>
<evidence type="ECO:0000313" key="10">
    <source>
        <dbReference type="Proteomes" id="UP000323502"/>
    </source>
</evidence>
<dbReference type="GO" id="GO:0004089">
    <property type="term" value="F:carbonate dehydratase activity"/>
    <property type="evidence" value="ECO:0007669"/>
    <property type="project" value="UniProtKB-UniRule"/>
</dbReference>